<accession>A0ABV6PIP9</accession>
<protein>
    <recommendedName>
        <fullName evidence="4">Rod shape-determining protein MreD</fullName>
    </recommendedName>
</protein>
<feature type="transmembrane region" description="Helical" evidence="1">
    <location>
        <begin position="82"/>
        <end position="102"/>
    </location>
</feature>
<keyword evidence="1" id="KW-0472">Membrane</keyword>
<name>A0ABV6PIP9_9SPHN</name>
<dbReference type="RefSeq" id="WP_379481163.1">
    <property type="nucleotide sequence ID" value="NZ_JBHLTL010000006.1"/>
</dbReference>
<organism evidence="2 3">
    <name type="scientific">Novosphingobium aquiterrae</name>
    <dbReference type="NCBI Taxonomy" id="624388"/>
    <lineage>
        <taxon>Bacteria</taxon>
        <taxon>Pseudomonadati</taxon>
        <taxon>Pseudomonadota</taxon>
        <taxon>Alphaproteobacteria</taxon>
        <taxon>Sphingomonadales</taxon>
        <taxon>Sphingomonadaceae</taxon>
        <taxon>Novosphingobium</taxon>
    </lineage>
</organism>
<feature type="transmembrane region" description="Helical" evidence="1">
    <location>
        <begin position="58"/>
        <end position="76"/>
    </location>
</feature>
<feature type="transmembrane region" description="Helical" evidence="1">
    <location>
        <begin position="109"/>
        <end position="134"/>
    </location>
</feature>
<evidence type="ECO:0000313" key="3">
    <source>
        <dbReference type="Proteomes" id="UP001589943"/>
    </source>
</evidence>
<evidence type="ECO:0008006" key="4">
    <source>
        <dbReference type="Google" id="ProtNLM"/>
    </source>
</evidence>
<dbReference type="Proteomes" id="UP001589943">
    <property type="component" value="Unassembled WGS sequence"/>
</dbReference>
<reference evidence="2 3" key="1">
    <citation type="submission" date="2024-09" db="EMBL/GenBank/DDBJ databases">
        <authorList>
            <person name="Sun Q."/>
            <person name="Mori K."/>
        </authorList>
    </citation>
    <scope>NUCLEOTIDE SEQUENCE [LARGE SCALE GENOMIC DNA]</scope>
    <source>
        <strain evidence="2 3">NCAIM B.02537</strain>
    </source>
</reference>
<proteinExistence type="predicted"/>
<evidence type="ECO:0000313" key="2">
    <source>
        <dbReference type="EMBL" id="MFC0589694.1"/>
    </source>
</evidence>
<keyword evidence="1" id="KW-0812">Transmembrane</keyword>
<evidence type="ECO:0000256" key="1">
    <source>
        <dbReference type="SAM" id="Phobius"/>
    </source>
</evidence>
<feature type="transmembrane region" description="Helical" evidence="1">
    <location>
        <begin position="28"/>
        <end position="46"/>
    </location>
</feature>
<gene>
    <name evidence="2" type="ORF">ACFFF7_09740</name>
</gene>
<sequence length="153" mass="17257">MTRYLLEVALLVLAAVFAWRRGAAPERATAAALILMFVLDPLYHWLIAGGGHYGQVDLGHLTIDMITLTTTGWIALKADRWWTLWVSSAQVIAVLGHFLRLISFQIDPLVYSVMIRVPSYLQIALLLMGTWLHARRTMRIDSLSPLPRSSLLF</sequence>
<dbReference type="EMBL" id="JBHLTL010000006">
    <property type="protein sequence ID" value="MFC0589694.1"/>
    <property type="molecule type" value="Genomic_DNA"/>
</dbReference>
<keyword evidence="3" id="KW-1185">Reference proteome</keyword>
<keyword evidence="1" id="KW-1133">Transmembrane helix</keyword>
<comment type="caution">
    <text evidence="2">The sequence shown here is derived from an EMBL/GenBank/DDBJ whole genome shotgun (WGS) entry which is preliminary data.</text>
</comment>